<feature type="compositionally biased region" description="Low complexity" evidence="1">
    <location>
        <begin position="120"/>
        <end position="135"/>
    </location>
</feature>
<feature type="compositionally biased region" description="Low complexity" evidence="1">
    <location>
        <begin position="38"/>
        <end position="59"/>
    </location>
</feature>
<dbReference type="AlphaFoldDB" id="A0A1M2VF65"/>
<feature type="non-terminal residue" evidence="2">
    <location>
        <position position="1"/>
    </location>
</feature>
<dbReference type="EMBL" id="MNAD01001350">
    <property type="protein sequence ID" value="OJT06188.1"/>
    <property type="molecule type" value="Genomic_DNA"/>
</dbReference>
<evidence type="ECO:0000313" key="3">
    <source>
        <dbReference type="Proteomes" id="UP000184267"/>
    </source>
</evidence>
<organism evidence="2 3">
    <name type="scientific">Trametes pubescens</name>
    <name type="common">White-rot fungus</name>
    <dbReference type="NCBI Taxonomy" id="154538"/>
    <lineage>
        <taxon>Eukaryota</taxon>
        <taxon>Fungi</taxon>
        <taxon>Dikarya</taxon>
        <taxon>Basidiomycota</taxon>
        <taxon>Agaricomycotina</taxon>
        <taxon>Agaricomycetes</taxon>
        <taxon>Polyporales</taxon>
        <taxon>Polyporaceae</taxon>
        <taxon>Trametes</taxon>
    </lineage>
</organism>
<dbReference type="OrthoDB" id="3270617at2759"/>
<dbReference type="STRING" id="154538.A0A1M2VF65"/>
<feature type="compositionally biased region" description="Polar residues" evidence="1">
    <location>
        <begin position="138"/>
        <end position="149"/>
    </location>
</feature>
<evidence type="ECO:0000313" key="2">
    <source>
        <dbReference type="EMBL" id="OJT06188.1"/>
    </source>
</evidence>
<comment type="caution">
    <text evidence="2">The sequence shown here is derived from an EMBL/GenBank/DDBJ whole genome shotgun (WGS) entry which is preliminary data.</text>
</comment>
<accession>A0A1M2VF65</accession>
<feature type="compositionally biased region" description="Gly residues" evidence="1">
    <location>
        <begin position="1"/>
        <end position="14"/>
    </location>
</feature>
<name>A0A1M2VF65_TRAPU</name>
<proteinExistence type="predicted"/>
<protein>
    <submittedName>
        <fullName evidence="2">Uncharacterized protein</fullName>
    </submittedName>
</protein>
<feature type="compositionally biased region" description="Low complexity" evidence="1">
    <location>
        <begin position="253"/>
        <end position="270"/>
    </location>
</feature>
<reference evidence="2 3" key="1">
    <citation type="submission" date="2016-10" db="EMBL/GenBank/DDBJ databases">
        <title>Genome sequence of the basidiomycete white-rot fungus Trametes pubescens.</title>
        <authorList>
            <person name="Makela M.R."/>
            <person name="Granchi Z."/>
            <person name="Peng M."/>
            <person name="De Vries R.P."/>
            <person name="Grigoriev I."/>
            <person name="Riley R."/>
            <person name="Hilden K."/>
        </authorList>
    </citation>
    <scope>NUCLEOTIDE SEQUENCE [LARGE SCALE GENOMIC DNA]</scope>
    <source>
        <strain evidence="2 3">FBCC735</strain>
    </source>
</reference>
<feature type="region of interest" description="Disordered" evidence="1">
    <location>
        <begin position="1"/>
        <end position="94"/>
    </location>
</feature>
<feature type="compositionally biased region" description="Basic and acidic residues" evidence="1">
    <location>
        <begin position="276"/>
        <end position="285"/>
    </location>
</feature>
<feature type="compositionally biased region" description="Pro residues" evidence="1">
    <location>
        <begin position="195"/>
        <end position="206"/>
    </location>
</feature>
<keyword evidence="3" id="KW-1185">Reference proteome</keyword>
<dbReference type="Proteomes" id="UP000184267">
    <property type="component" value="Unassembled WGS sequence"/>
</dbReference>
<feature type="compositionally biased region" description="Low complexity" evidence="1">
    <location>
        <begin position="296"/>
        <end position="322"/>
    </location>
</feature>
<evidence type="ECO:0000256" key="1">
    <source>
        <dbReference type="SAM" id="MobiDB-lite"/>
    </source>
</evidence>
<feature type="region of interest" description="Disordered" evidence="1">
    <location>
        <begin position="192"/>
        <end position="328"/>
    </location>
</feature>
<gene>
    <name evidence="2" type="ORF">TRAPUB_2971</name>
</gene>
<sequence length="328" mass="33282">YDSYGDGGSGGFSGGFRDTNSRRQFQEYDAGDDDVIPRRSNSVSASASSSAAAAPQRSSTLPTSAVPEPKAKQPEIDLLGMDDDAFGSAPSVPADKALPVLGAQSLSLVGGDDDFDDFQSAPPSAVPTSSTPFASYGVQPSQPALQPQSTSAGLFSMLATPAVSGTPARTPYMSPPVVPTQTPLQNVLRPAMVASPPPTMTSPPPMMARQTPLVPSQGIMSPTSPPPRSAATSPASAVTQQKAPAASFDDLWSMSLGSSTSAGKSSGGAATPQQKSMKDLEKEKAQAQIWGGQNKPPMGAGFGSFAGAPASNAAPPSSSGNGFDDLLF</sequence>
<feature type="region of interest" description="Disordered" evidence="1">
    <location>
        <begin position="112"/>
        <end position="149"/>
    </location>
</feature>